<dbReference type="InterPro" id="IPR029062">
    <property type="entry name" value="Class_I_gatase-like"/>
</dbReference>
<dbReference type="Pfam" id="PF08532">
    <property type="entry name" value="Glyco_hydro_42M"/>
    <property type="match status" value="1"/>
</dbReference>
<reference evidence="2 3" key="1">
    <citation type="journal article" date="2014" name="Genome Announc.">
        <title>Draft genome sequences of the altered schaedler flora, a defined bacterial community from gnotobiotic mice.</title>
        <authorList>
            <person name="Wannemuehler M.J."/>
            <person name="Overstreet A.M."/>
            <person name="Ward D.V."/>
            <person name="Phillips G.J."/>
        </authorList>
    </citation>
    <scope>NUCLEOTIDE SEQUENCE [LARGE SCALE GENOMIC DNA]</scope>
    <source>
        <strain evidence="2 3">ASF492</strain>
    </source>
</reference>
<evidence type="ECO:0000313" key="2">
    <source>
        <dbReference type="EMBL" id="EMZ37368.1"/>
    </source>
</evidence>
<dbReference type="Proteomes" id="UP000012589">
    <property type="component" value="Unassembled WGS sequence"/>
</dbReference>
<organism evidence="2 3">
    <name type="scientific">Eubacterium plexicaudatum ASF492</name>
    <dbReference type="NCBI Taxonomy" id="1235802"/>
    <lineage>
        <taxon>Bacteria</taxon>
        <taxon>Bacillati</taxon>
        <taxon>Bacillota</taxon>
        <taxon>Clostridia</taxon>
        <taxon>Eubacteriales</taxon>
        <taxon>Eubacteriaceae</taxon>
        <taxon>Eubacterium</taxon>
    </lineage>
</organism>
<dbReference type="eggNOG" id="COG1874">
    <property type="taxonomic scope" value="Bacteria"/>
</dbReference>
<dbReference type="InterPro" id="IPR028212">
    <property type="entry name" value="GHL6"/>
</dbReference>
<dbReference type="InterPro" id="IPR013738">
    <property type="entry name" value="Beta_galactosidase_Trimer"/>
</dbReference>
<gene>
    <name evidence="2" type="ORF">C823_00434</name>
</gene>
<dbReference type="Pfam" id="PF14871">
    <property type="entry name" value="GHL6"/>
    <property type="match status" value="1"/>
</dbReference>
<dbReference type="STRING" id="1235802.C823_00434"/>
<sequence length="672" mass="76731">MGELKFRQIHMDFHTSEKIPSVGEGFDAEEFAEVLDSARVNSVSCFARCHHGMLYYDSKRFPKLVHPGLKNKNLLLEQIDACHKRGIRVPVYTTIQWDYHMSRLHPDWCCMTADGGLVDSCEELINQIYEPGFYRTLCVNNPDYRQFLKDHIQDLFQALTPERIDGIFLDIVNVVDCSCQHCVDGMLKLGYDPTDKQDRTAYAVQMLKEFRLEMTAFIKNLKEDITIFYNGGHIGPVAVDAKDAFTHWELESLPSGDWGYTHFTNTVRYARTTGMDFLSHTGKFHTMWGDFHSFKNTEALQYECFRMLAYNSKCLIGDQLDPDGRISGPVYDLVKEVYQEVEKKEPWCTGAKAITDLAVLTDEWQVLKAQCGGSVSAPVNGACAMLDEMGYQFDIVDEKTDWNAYPVLILPDVIWFDDALAKKAEDYVAKGGKILATGKSGLDKQKTKFMLDCLGVKYIGEAPYNPDFIMPNDTIGKTLPKTEHVMYLQGEQVEEAGGTVVADTYIPYFNRTWQHFCSHRHTPSSHQKGYPAVIKNNDCIYFMHPLFSIYQDKHPKWCKEVFRDALELLLPEPAVRHSGPTTLTVTLNEQEADSRYVLHALHYIPIKNCAELYTIEDVIPLHNVQFSIKTQKQVKAVRLVPEGKSIAFEEKDGRIVFQVEKIDGHLMAELSY</sequence>
<name>N2BFR4_9FIRM</name>
<dbReference type="Gene3D" id="3.40.50.880">
    <property type="match status" value="1"/>
</dbReference>
<dbReference type="EMBL" id="AQFT01000012">
    <property type="protein sequence ID" value="EMZ37368.1"/>
    <property type="molecule type" value="Genomic_DNA"/>
</dbReference>
<dbReference type="HOGENOM" id="CLU_414293_0_0_9"/>
<keyword evidence="3" id="KW-1185">Reference proteome</keyword>
<dbReference type="GO" id="GO:0005975">
    <property type="term" value="P:carbohydrate metabolic process"/>
    <property type="evidence" value="ECO:0007669"/>
    <property type="project" value="InterPro"/>
</dbReference>
<dbReference type="CDD" id="cd03143">
    <property type="entry name" value="A4_beta-galactosidase_middle_domain"/>
    <property type="match status" value="1"/>
</dbReference>
<dbReference type="AlphaFoldDB" id="N2BFR4"/>
<dbReference type="Gene3D" id="3.20.20.80">
    <property type="entry name" value="Glycosidases"/>
    <property type="match status" value="1"/>
</dbReference>
<dbReference type="PANTHER" id="PTHR36447:SF2">
    <property type="entry name" value="BETA-GALACTOSIDASE YESZ"/>
    <property type="match status" value="1"/>
</dbReference>
<dbReference type="PATRIC" id="fig|1235802.3.peg.461"/>
<proteinExistence type="predicted"/>
<dbReference type="PANTHER" id="PTHR36447">
    <property type="entry name" value="BETA-GALACTOSIDASE GANA"/>
    <property type="match status" value="1"/>
</dbReference>
<dbReference type="InterPro" id="IPR017853">
    <property type="entry name" value="GH"/>
</dbReference>
<dbReference type="GO" id="GO:0004565">
    <property type="term" value="F:beta-galactosidase activity"/>
    <property type="evidence" value="ECO:0007669"/>
    <property type="project" value="InterPro"/>
</dbReference>
<dbReference type="SUPFAM" id="SSF51445">
    <property type="entry name" value="(Trans)glycosidases"/>
    <property type="match status" value="1"/>
</dbReference>
<feature type="domain" description="Beta-galactosidase trimerisation" evidence="1">
    <location>
        <begin position="387"/>
        <end position="454"/>
    </location>
</feature>
<dbReference type="InterPro" id="IPR003476">
    <property type="entry name" value="Glyco_hydro_42"/>
</dbReference>
<dbReference type="SUPFAM" id="SSF52317">
    <property type="entry name" value="Class I glutamine amidotransferase-like"/>
    <property type="match status" value="1"/>
</dbReference>
<accession>N2BFR4</accession>
<evidence type="ECO:0000313" key="3">
    <source>
        <dbReference type="Proteomes" id="UP000012589"/>
    </source>
</evidence>
<evidence type="ECO:0000259" key="1">
    <source>
        <dbReference type="Pfam" id="PF08532"/>
    </source>
</evidence>
<protein>
    <recommendedName>
        <fullName evidence="1">Beta-galactosidase trimerisation domain-containing protein</fullName>
    </recommendedName>
</protein>
<comment type="caution">
    <text evidence="2">The sequence shown here is derived from an EMBL/GenBank/DDBJ whole genome shotgun (WGS) entry which is preliminary data.</text>
</comment>
<dbReference type="OrthoDB" id="9780891at2"/>